<evidence type="ECO:0000256" key="2">
    <source>
        <dbReference type="ARBA" id="ARBA00022729"/>
    </source>
</evidence>
<name>A0AAQ3UFP5_PASNO</name>
<dbReference type="Proteomes" id="UP001341281">
    <property type="component" value="Chromosome 08"/>
</dbReference>
<dbReference type="Pfam" id="PF13947">
    <property type="entry name" value="GUB_WAK_bind"/>
    <property type="match status" value="1"/>
</dbReference>
<dbReference type="GO" id="GO:0030247">
    <property type="term" value="F:polysaccharide binding"/>
    <property type="evidence" value="ECO:0007669"/>
    <property type="project" value="InterPro"/>
</dbReference>
<keyword evidence="6" id="KW-1185">Reference proteome</keyword>
<protein>
    <recommendedName>
        <fullName evidence="4">Wall-associated receptor kinase galacturonan-binding domain-containing protein</fullName>
    </recommendedName>
</protein>
<evidence type="ECO:0000256" key="1">
    <source>
        <dbReference type="ARBA" id="ARBA00004167"/>
    </source>
</evidence>
<dbReference type="GO" id="GO:0016020">
    <property type="term" value="C:membrane"/>
    <property type="evidence" value="ECO:0007669"/>
    <property type="project" value="UniProtKB-SubCell"/>
</dbReference>
<dbReference type="AlphaFoldDB" id="A0AAQ3UFP5"/>
<evidence type="ECO:0000259" key="4">
    <source>
        <dbReference type="Pfam" id="PF13947"/>
    </source>
</evidence>
<evidence type="ECO:0000313" key="5">
    <source>
        <dbReference type="EMBL" id="WVZ91290.1"/>
    </source>
</evidence>
<sequence length="80" mass="8330">MPEALLILVLIIFPVTVVSGTSSGLGISLPGCPDKCGNVSIPYPFGIGAPCAATNLNHYFSLICNDSSQPPRPMLTLATR</sequence>
<comment type="subcellular location">
    <subcellularLocation>
        <location evidence="1">Membrane</location>
        <topology evidence="1">Single-pass membrane protein</topology>
    </subcellularLocation>
</comment>
<dbReference type="PANTHER" id="PTHR33491">
    <property type="entry name" value="OSJNBA0016N04.9 PROTEIN"/>
    <property type="match status" value="1"/>
</dbReference>
<proteinExistence type="predicted"/>
<dbReference type="EMBL" id="CP144752">
    <property type="protein sequence ID" value="WVZ91290.1"/>
    <property type="molecule type" value="Genomic_DNA"/>
</dbReference>
<organism evidence="5 6">
    <name type="scientific">Paspalum notatum var. saurae</name>
    <dbReference type="NCBI Taxonomy" id="547442"/>
    <lineage>
        <taxon>Eukaryota</taxon>
        <taxon>Viridiplantae</taxon>
        <taxon>Streptophyta</taxon>
        <taxon>Embryophyta</taxon>
        <taxon>Tracheophyta</taxon>
        <taxon>Spermatophyta</taxon>
        <taxon>Magnoliopsida</taxon>
        <taxon>Liliopsida</taxon>
        <taxon>Poales</taxon>
        <taxon>Poaceae</taxon>
        <taxon>PACMAD clade</taxon>
        <taxon>Panicoideae</taxon>
        <taxon>Andropogonodae</taxon>
        <taxon>Paspaleae</taxon>
        <taxon>Paspalinae</taxon>
        <taxon>Paspalum</taxon>
    </lineage>
</organism>
<feature type="signal peptide" evidence="3">
    <location>
        <begin position="1"/>
        <end position="20"/>
    </location>
</feature>
<feature type="chain" id="PRO_5042981896" description="Wall-associated receptor kinase galacturonan-binding domain-containing protein" evidence="3">
    <location>
        <begin position="21"/>
        <end position="80"/>
    </location>
</feature>
<keyword evidence="2 3" id="KW-0732">Signal</keyword>
<evidence type="ECO:0000256" key="3">
    <source>
        <dbReference type="SAM" id="SignalP"/>
    </source>
</evidence>
<accession>A0AAQ3UFP5</accession>
<dbReference type="InterPro" id="IPR025287">
    <property type="entry name" value="WAK_GUB"/>
</dbReference>
<feature type="domain" description="Wall-associated receptor kinase galacturonan-binding" evidence="4">
    <location>
        <begin position="32"/>
        <end position="77"/>
    </location>
</feature>
<gene>
    <name evidence="5" type="ORF">U9M48_037480</name>
</gene>
<reference evidence="5 6" key="1">
    <citation type="submission" date="2024-02" db="EMBL/GenBank/DDBJ databases">
        <title>High-quality chromosome-scale genome assembly of Pensacola bahiagrass (Paspalum notatum Flugge var. saurae).</title>
        <authorList>
            <person name="Vega J.M."/>
            <person name="Podio M."/>
            <person name="Orjuela J."/>
            <person name="Siena L.A."/>
            <person name="Pessino S.C."/>
            <person name="Combes M.C."/>
            <person name="Mariac C."/>
            <person name="Albertini E."/>
            <person name="Pupilli F."/>
            <person name="Ortiz J.P.A."/>
            <person name="Leblanc O."/>
        </authorList>
    </citation>
    <scope>NUCLEOTIDE SEQUENCE [LARGE SCALE GENOMIC DNA]</scope>
    <source>
        <strain evidence="5">R1</strain>
        <tissue evidence="5">Leaf</tissue>
    </source>
</reference>
<evidence type="ECO:0000313" key="6">
    <source>
        <dbReference type="Proteomes" id="UP001341281"/>
    </source>
</evidence>